<evidence type="ECO:0000313" key="1">
    <source>
        <dbReference type="EMBL" id="MCI0184982.1"/>
    </source>
</evidence>
<keyword evidence="2" id="KW-1185">Reference proteome</keyword>
<comment type="caution">
    <text evidence="1">The sequence shown here is derived from an EMBL/GenBank/DDBJ whole genome shotgun (WGS) entry which is preliminary data.</text>
</comment>
<protein>
    <submittedName>
        <fullName evidence="1">Uncharacterized protein</fullName>
    </submittedName>
</protein>
<dbReference type="EMBL" id="JALBUF010000056">
    <property type="protein sequence ID" value="MCI0184982.1"/>
    <property type="molecule type" value="Genomic_DNA"/>
</dbReference>
<accession>A0A9X1VC15</accession>
<organism evidence="1 2">
    <name type="scientific">Sulfoacidibacillus ferrooxidans</name>
    <dbReference type="NCBI Taxonomy" id="2005001"/>
    <lineage>
        <taxon>Bacteria</taxon>
        <taxon>Bacillati</taxon>
        <taxon>Bacillota</taxon>
        <taxon>Bacilli</taxon>
        <taxon>Bacillales</taxon>
        <taxon>Alicyclobacillaceae</taxon>
        <taxon>Sulfoacidibacillus</taxon>
    </lineage>
</organism>
<name>A0A9X1VC15_9BACL</name>
<dbReference type="RefSeq" id="WP_241717098.1">
    <property type="nucleotide sequence ID" value="NZ_JALBUF010000056.1"/>
</dbReference>
<reference evidence="1" key="1">
    <citation type="submission" date="2022-03" db="EMBL/GenBank/DDBJ databases">
        <title>Draft Genome Sequence of Firmicute Strain S0AB, a Heterotrophic Iron/Sulfur-Oxidizing Extreme Acidophile.</title>
        <authorList>
            <person name="Vergara E."/>
            <person name="Pakostova E."/>
            <person name="Johnson D.B."/>
            <person name="Holmes D.S."/>
        </authorList>
    </citation>
    <scope>NUCLEOTIDE SEQUENCE</scope>
    <source>
        <strain evidence="1">S0AB</strain>
    </source>
</reference>
<gene>
    <name evidence="1" type="ORF">MM817_03280</name>
</gene>
<dbReference type="AlphaFoldDB" id="A0A9X1VC15"/>
<proteinExistence type="predicted"/>
<evidence type="ECO:0000313" key="2">
    <source>
        <dbReference type="Proteomes" id="UP001139263"/>
    </source>
</evidence>
<dbReference type="Proteomes" id="UP001139263">
    <property type="component" value="Unassembled WGS sequence"/>
</dbReference>
<dbReference type="Gene3D" id="3.40.50.300">
    <property type="entry name" value="P-loop containing nucleotide triphosphate hydrolases"/>
    <property type="match status" value="1"/>
</dbReference>
<sequence>MDGYINCAIEEMGEMVPLSNWWIRLTDRMGNAQGIGAITMERNMMNTLRMDVDNVILGEARWPAITWLFIRLSMLTKRMVGTTFHTRVDVGRGVHHVLQRMILEATAGSQGVSTNANTASLLADNVRFIFALDNVNGSPRMTEVGYIEDYDAVTQEVTWCKVAYWDYFEKTWVFQGVPASFLLRANIKGIHLPFTVYEGPRETYRVPKEG</sequence>
<dbReference type="InterPro" id="IPR027417">
    <property type="entry name" value="P-loop_NTPase"/>
</dbReference>